<proteinExistence type="predicted"/>
<dbReference type="Proteomes" id="UP000499080">
    <property type="component" value="Unassembled WGS sequence"/>
</dbReference>
<gene>
    <name evidence="1" type="ORF">AVEN_245937_1</name>
</gene>
<keyword evidence="2" id="KW-1185">Reference proteome</keyword>
<name>A0A4Y2W1F1_ARAVE</name>
<protein>
    <submittedName>
        <fullName evidence="1">Uncharacterized protein</fullName>
    </submittedName>
</protein>
<reference evidence="1 2" key="1">
    <citation type="journal article" date="2019" name="Sci. Rep.">
        <title>Orb-weaving spider Araneus ventricosus genome elucidates the spidroin gene catalogue.</title>
        <authorList>
            <person name="Kono N."/>
            <person name="Nakamura H."/>
            <person name="Ohtoshi R."/>
            <person name="Moran D.A.P."/>
            <person name="Shinohara A."/>
            <person name="Yoshida Y."/>
            <person name="Fujiwara M."/>
            <person name="Mori M."/>
            <person name="Tomita M."/>
            <person name="Arakawa K."/>
        </authorList>
    </citation>
    <scope>NUCLEOTIDE SEQUENCE [LARGE SCALE GENOMIC DNA]</scope>
</reference>
<comment type="caution">
    <text evidence="1">The sequence shown here is derived from an EMBL/GenBank/DDBJ whole genome shotgun (WGS) entry which is preliminary data.</text>
</comment>
<evidence type="ECO:0000313" key="1">
    <source>
        <dbReference type="EMBL" id="GBO31045.1"/>
    </source>
</evidence>
<organism evidence="1 2">
    <name type="scientific">Araneus ventricosus</name>
    <name type="common">Orbweaver spider</name>
    <name type="synonym">Epeira ventricosa</name>
    <dbReference type="NCBI Taxonomy" id="182803"/>
    <lineage>
        <taxon>Eukaryota</taxon>
        <taxon>Metazoa</taxon>
        <taxon>Ecdysozoa</taxon>
        <taxon>Arthropoda</taxon>
        <taxon>Chelicerata</taxon>
        <taxon>Arachnida</taxon>
        <taxon>Araneae</taxon>
        <taxon>Araneomorphae</taxon>
        <taxon>Entelegynae</taxon>
        <taxon>Araneoidea</taxon>
        <taxon>Araneidae</taxon>
        <taxon>Araneus</taxon>
    </lineage>
</organism>
<dbReference type="AlphaFoldDB" id="A0A4Y2W1F1"/>
<sequence length="99" mass="12096">MIWRKPRTRYRATNIVKRDYCTGGSDSNERPNRPLRVLSYLSDIATKSYTLICDLSLRKWVPTQYLWTITPTRIEHDWYGVIWRVRPFDRWRGMLHHRT</sequence>
<dbReference type="EMBL" id="BGPR01054263">
    <property type="protein sequence ID" value="GBO31045.1"/>
    <property type="molecule type" value="Genomic_DNA"/>
</dbReference>
<evidence type="ECO:0000313" key="2">
    <source>
        <dbReference type="Proteomes" id="UP000499080"/>
    </source>
</evidence>
<accession>A0A4Y2W1F1</accession>
<dbReference type="OrthoDB" id="6468736at2759"/>